<evidence type="ECO:0000256" key="9">
    <source>
        <dbReference type="ARBA" id="ARBA00022763"/>
    </source>
</evidence>
<feature type="domain" description="UmuC" evidence="16">
    <location>
        <begin position="6"/>
        <end position="187"/>
    </location>
</feature>
<dbReference type="Proteomes" id="UP000063953">
    <property type="component" value="Chromosome"/>
</dbReference>
<dbReference type="PANTHER" id="PTHR11076">
    <property type="entry name" value="DNA REPAIR POLYMERASE UMUC / TRANSFERASE FAMILY MEMBER"/>
    <property type="match status" value="1"/>
</dbReference>
<evidence type="ECO:0000256" key="7">
    <source>
        <dbReference type="ARBA" id="ARBA00022705"/>
    </source>
</evidence>
<comment type="catalytic activity">
    <reaction evidence="14 15">
        <text>DNA(n) + a 2'-deoxyribonucleoside 5'-triphosphate = DNA(n+1) + diphosphate</text>
        <dbReference type="Rhea" id="RHEA:22508"/>
        <dbReference type="Rhea" id="RHEA-COMP:17339"/>
        <dbReference type="Rhea" id="RHEA-COMP:17340"/>
        <dbReference type="ChEBI" id="CHEBI:33019"/>
        <dbReference type="ChEBI" id="CHEBI:61560"/>
        <dbReference type="ChEBI" id="CHEBI:173112"/>
        <dbReference type="EC" id="2.7.7.7"/>
    </reaction>
</comment>
<dbReference type="InterPro" id="IPR036775">
    <property type="entry name" value="DNA_pol_Y-fam_lit_finger_sf"/>
</dbReference>
<dbReference type="Pfam" id="PF11799">
    <property type="entry name" value="IMS_C"/>
    <property type="match status" value="1"/>
</dbReference>
<evidence type="ECO:0000256" key="4">
    <source>
        <dbReference type="ARBA" id="ARBA00022490"/>
    </source>
</evidence>
<dbReference type="Gene3D" id="3.30.1490.100">
    <property type="entry name" value="DNA polymerase, Y-family, little finger domain"/>
    <property type="match status" value="1"/>
</dbReference>
<dbReference type="Pfam" id="PF21999">
    <property type="entry name" value="IMS_HHH_1"/>
    <property type="match status" value="1"/>
</dbReference>
<keyword evidence="8 15" id="KW-0479">Metal-binding</keyword>
<dbReference type="SUPFAM" id="SSF56672">
    <property type="entry name" value="DNA/RNA polymerases"/>
    <property type="match status" value="1"/>
</dbReference>
<accession>A0A0K1XBR4</accession>
<evidence type="ECO:0000256" key="1">
    <source>
        <dbReference type="ARBA" id="ARBA00004496"/>
    </source>
</evidence>
<dbReference type="InterPro" id="IPR050116">
    <property type="entry name" value="DNA_polymerase-Y"/>
</dbReference>
<evidence type="ECO:0000256" key="8">
    <source>
        <dbReference type="ARBA" id="ARBA00022723"/>
    </source>
</evidence>
<dbReference type="HAMAP" id="MF_01113">
    <property type="entry name" value="DNApol_IV"/>
    <property type="match status" value="1"/>
</dbReference>
<dbReference type="CDD" id="cd03586">
    <property type="entry name" value="PolY_Pol_IV_kappa"/>
    <property type="match status" value="1"/>
</dbReference>
<evidence type="ECO:0000256" key="11">
    <source>
        <dbReference type="ARBA" id="ARBA00022932"/>
    </source>
</evidence>
<dbReference type="GO" id="GO:0042276">
    <property type="term" value="P:error-prone translesion synthesis"/>
    <property type="evidence" value="ECO:0007669"/>
    <property type="project" value="TreeGrafter"/>
</dbReference>
<dbReference type="GO" id="GO:0003887">
    <property type="term" value="F:DNA-directed DNA polymerase activity"/>
    <property type="evidence" value="ECO:0007669"/>
    <property type="project" value="UniProtKB-UniRule"/>
</dbReference>
<dbReference type="InterPro" id="IPR043502">
    <property type="entry name" value="DNA/RNA_pol_sf"/>
</dbReference>
<evidence type="ECO:0000256" key="5">
    <source>
        <dbReference type="ARBA" id="ARBA00022679"/>
    </source>
</evidence>
<dbReference type="InterPro" id="IPR001126">
    <property type="entry name" value="UmuC"/>
</dbReference>
<dbReference type="EC" id="2.7.7.7" evidence="15"/>
<evidence type="ECO:0000256" key="12">
    <source>
        <dbReference type="ARBA" id="ARBA00023125"/>
    </source>
</evidence>
<dbReference type="InterPro" id="IPR022880">
    <property type="entry name" value="DNApol_IV"/>
</dbReference>
<keyword evidence="18" id="KW-1185">Reference proteome</keyword>
<keyword evidence="11 15" id="KW-0239">DNA-directed DNA polymerase</keyword>
<dbReference type="RefSeq" id="WP_053099687.1">
    <property type="nucleotide sequence ID" value="NZ_CP012365.1"/>
</dbReference>
<dbReference type="SUPFAM" id="SSF100879">
    <property type="entry name" value="Lesion bypass DNA polymerase (Y-family), little finger domain"/>
    <property type="match status" value="1"/>
</dbReference>
<keyword evidence="13 15" id="KW-0234">DNA repair</keyword>
<dbReference type="Gene3D" id="3.40.1170.60">
    <property type="match status" value="1"/>
</dbReference>
<dbReference type="NCBIfam" id="NF002677">
    <property type="entry name" value="PRK02406.1"/>
    <property type="match status" value="1"/>
</dbReference>
<keyword evidence="7 15" id="KW-0235">DNA replication</keyword>
<protein>
    <recommendedName>
        <fullName evidence="15">DNA polymerase IV</fullName>
        <shortName evidence="15">Pol IV</shortName>
        <ecNumber evidence="15">2.7.7.7</ecNumber>
    </recommendedName>
</protein>
<dbReference type="PANTHER" id="PTHR11076:SF33">
    <property type="entry name" value="DNA POLYMERASE KAPPA"/>
    <property type="match status" value="1"/>
</dbReference>
<dbReference type="PATRIC" id="fig|1698449.3.peg.330"/>
<evidence type="ECO:0000256" key="15">
    <source>
        <dbReference type="HAMAP-Rule" id="MF_01113"/>
    </source>
</evidence>
<dbReference type="PROSITE" id="PS50173">
    <property type="entry name" value="UMUC"/>
    <property type="match status" value="1"/>
</dbReference>
<evidence type="ECO:0000256" key="2">
    <source>
        <dbReference type="ARBA" id="ARBA00010945"/>
    </source>
</evidence>
<comment type="subunit">
    <text evidence="15">Monomer.</text>
</comment>
<evidence type="ECO:0000313" key="18">
    <source>
        <dbReference type="Proteomes" id="UP000063953"/>
    </source>
</evidence>
<comment type="function">
    <text evidence="15">Poorly processive, error-prone DNA polymerase involved in untargeted mutagenesis. Copies undamaged DNA at stalled replication forks, which arise in vivo from mismatched or misaligned primer ends. These misaligned primers can be extended by PolIV. Exhibits no 3'-5' exonuclease (proofreading) activity. May be involved in translesional synthesis, in conjunction with the beta clamp from PolIII.</text>
</comment>
<feature type="binding site" evidence="15">
    <location>
        <position position="105"/>
    </location>
    <ligand>
        <name>Mg(2+)</name>
        <dbReference type="ChEBI" id="CHEBI:18420"/>
    </ligand>
</feature>
<keyword evidence="6 15" id="KW-0548">Nucleotidyltransferase</keyword>
<dbReference type="Gene3D" id="1.10.150.20">
    <property type="entry name" value="5' to 3' exonuclease, C-terminal subdomain"/>
    <property type="match status" value="1"/>
</dbReference>
<feature type="active site" evidence="15">
    <location>
        <position position="106"/>
    </location>
</feature>
<dbReference type="GO" id="GO:0000287">
    <property type="term" value="F:magnesium ion binding"/>
    <property type="evidence" value="ECO:0007669"/>
    <property type="project" value="UniProtKB-UniRule"/>
</dbReference>
<dbReference type="STRING" id="1697053.AKN87_03755"/>
<dbReference type="FunFam" id="1.10.150.20:FF:000019">
    <property type="entry name" value="DNA polymerase IV"/>
    <property type="match status" value="1"/>
</dbReference>
<reference evidence="17 18" key="1">
    <citation type="journal article" date="2015" name="Genome Announc.">
        <title>Genome Sequences of Oblitimonas alkaliphila gen. nov. sp. nov. (Proposed), a Novel Bacterium of the Pseudomonadaceae Family.</title>
        <authorList>
            <person name="Lauer A.C."/>
            <person name="Nicholson A.C."/>
            <person name="Humrighouse B.W."/>
            <person name="Emery B."/>
            <person name="Drobish A."/>
            <person name="Juieng P."/>
            <person name="Loparev V."/>
            <person name="McQuiston J.R."/>
        </authorList>
    </citation>
    <scope>NUCLEOTIDE SEQUENCE [LARGE SCALE GENOMIC DNA]</scope>
    <source>
        <strain evidence="17 18">E5571</strain>
    </source>
</reference>
<keyword evidence="5 15" id="KW-0808">Transferase</keyword>
<dbReference type="InterPro" id="IPR017961">
    <property type="entry name" value="DNA_pol_Y-fam_little_finger"/>
</dbReference>
<keyword evidence="9 15" id="KW-0227">DNA damage</keyword>
<dbReference type="GO" id="GO:0009432">
    <property type="term" value="P:SOS response"/>
    <property type="evidence" value="ECO:0007669"/>
    <property type="project" value="UniProtKB-ARBA"/>
</dbReference>
<sequence length="365" mass="41344">MKPRKIIHIDADCFYASIELRDNPRLIGKPVAVGGAAARRGVISTCNYEARSWGVHSAMSTSRALSLCPELIVLPTRMEVYREASQQMQQIYAQYTDLIEPLSLDEVFLDVSEAEHYQGSATWIAEAIRQQIWTELNITVSAGIAPNKFLAKIASDWRKPNGLFVITPDEVDQFVLSLPVNKLHGVGKVTADKLSALGITTCAILRETDRLLLHKHFGRFGERLWQLAHGIDQRPVLADVRRQTVSVEETFTYDLPDLAACLAELPSLLEQLQRRLQRLAAHNYRPDKPFVKIKFNDFSQTTLEQVGLPLSLNSYQHLLEKAYERGNKAVRLLGVGVRLVDLNRMSQLELFEQNRACYQQLNLKH</sequence>
<feature type="site" description="Substrate discrimination" evidence="15">
    <location>
        <position position="15"/>
    </location>
</feature>
<dbReference type="FunFam" id="3.40.1170.60:FF:000001">
    <property type="entry name" value="DNA polymerase IV"/>
    <property type="match status" value="1"/>
</dbReference>
<keyword evidence="4 15" id="KW-0963">Cytoplasm</keyword>
<dbReference type="EMBL" id="CP012365">
    <property type="protein sequence ID" value="AKX58776.1"/>
    <property type="molecule type" value="Genomic_DNA"/>
</dbReference>
<dbReference type="InterPro" id="IPR053848">
    <property type="entry name" value="IMS_HHH_1"/>
</dbReference>
<dbReference type="Gene3D" id="3.30.70.270">
    <property type="match status" value="1"/>
</dbReference>
<feature type="binding site" evidence="15">
    <location>
        <position position="10"/>
    </location>
    <ligand>
        <name>Mg(2+)</name>
        <dbReference type="ChEBI" id="CHEBI:18420"/>
    </ligand>
</feature>
<evidence type="ECO:0000256" key="6">
    <source>
        <dbReference type="ARBA" id="ARBA00022695"/>
    </source>
</evidence>
<dbReference type="GO" id="GO:0006281">
    <property type="term" value="P:DNA repair"/>
    <property type="evidence" value="ECO:0007669"/>
    <property type="project" value="UniProtKB-UniRule"/>
</dbReference>
<dbReference type="GO" id="GO:0005829">
    <property type="term" value="C:cytosol"/>
    <property type="evidence" value="ECO:0007669"/>
    <property type="project" value="TreeGrafter"/>
</dbReference>
<dbReference type="InterPro" id="IPR043128">
    <property type="entry name" value="Rev_trsase/Diguanyl_cyclase"/>
</dbReference>
<keyword evidence="3 15" id="KW-0515">Mutator protein</keyword>
<dbReference type="GO" id="GO:0006261">
    <property type="term" value="P:DNA-templated DNA replication"/>
    <property type="evidence" value="ECO:0007669"/>
    <property type="project" value="UniProtKB-UniRule"/>
</dbReference>
<evidence type="ECO:0000256" key="3">
    <source>
        <dbReference type="ARBA" id="ARBA00022457"/>
    </source>
</evidence>
<gene>
    <name evidence="15" type="primary">dinB</name>
    <name evidence="17" type="ORF">AKN88_01655</name>
</gene>
<name>A0A0K1XBR4_9GAMM</name>
<comment type="similarity">
    <text evidence="2 15">Belongs to the DNA polymerase type-Y family.</text>
</comment>
<evidence type="ECO:0000259" key="16">
    <source>
        <dbReference type="PROSITE" id="PS50173"/>
    </source>
</evidence>
<evidence type="ECO:0000256" key="13">
    <source>
        <dbReference type="ARBA" id="ARBA00023204"/>
    </source>
</evidence>
<dbReference type="AlphaFoldDB" id="A0A0K1XBR4"/>
<dbReference type="Pfam" id="PF00817">
    <property type="entry name" value="IMS"/>
    <property type="match status" value="1"/>
</dbReference>
<comment type="cofactor">
    <cofactor evidence="15">
        <name>Mg(2+)</name>
        <dbReference type="ChEBI" id="CHEBI:18420"/>
    </cofactor>
    <text evidence="15">Binds 2 magnesium ions per subunit.</text>
</comment>
<evidence type="ECO:0000256" key="14">
    <source>
        <dbReference type="ARBA" id="ARBA00049244"/>
    </source>
</evidence>
<organism evidence="17 18">
    <name type="scientific">Thiopseudomonas alkaliphila</name>
    <dbReference type="NCBI Taxonomy" id="1697053"/>
    <lineage>
        <taxon>Bacteria</taxon>
        <taxon>Pseudomonadati</taxon>
        <taxon>Pseudomonadota</taxon>
        <taxon>Gammaproteobacteria</taxon>
        <taxon>Pseudomonadales</taxon>
        <taxon>Pseudomonadaceae</taxon>
        <taxon>Thiopseudomonas</taxon>
    </lineage>
</organism>
<keyword evidence="10 15" id="KW-0460">Magnesium</keyword>
<evidence type="ECO:0000256" key="10">
    <source>
        <dbReference type="ARBA" id="ARBA00022842"/>
    </source>
</evidence>
<evidence type="ECO:0000313" key="17">
    <source>
        <dbReference type="EMBL" id="AKX58776.1"/>
    </source>
</evidence>
<comment type="subcellular location">
    <subcellularLocation>
        <location evidence="1 15">Cytoplasm</location>
    </subcellularLocation>
</comment>
<proteinExistence type="inferred from homology"/>
<dbReference type="GO" id="GO:0003684">
    <property type="term" value="F:damaged DNA binding"/>
    <property type="evidence" value="ECO:0007669"/>
    <property type="project" value="InterPro"/>
</dbReference>
<keyword evidence="12 15" id="KW-0238">DNA-binding</keyword>